<organism evidence="6 7">
    <name type="scientific">Buddleja alternifolia</name>
    <dbReference type="NCBI Taxonomy" id="168488"/>
    <lineage>
        <taxon>Eukaryota</taxon>
        <taxon>Viridiplantae</taxon>
        <taxon>Streptophyta</taxon>
        <taxon>Embryophyta</taxon>
        <taxon>Tracheophyta</taxon>
        <taxon>Spermatophyta</taxon>
        <taxon>Magnoliopsida</taxon>
        <taxon>eudicotyledons</taxon>
        <taxon>Gunneridae</taxon>
        <taxon>Pentapetalae</taxon>
        <taxon>asterids</taxon>
        <taxon>lamiids</taxon>
        <taxon>Lamiales</taxon>
        <taxon>Scrophulariaceae</taxon>
        <taxon>Buddlejeae</taxon>
        <taxon>Buddleja</taxon>
    </lineage>
</organism>
<protein>
    <recommendedName>
        <fullName evidence="5">Telomeric single stranded DNA binding POT1/Cdc13 domain-containing protein</fullName>
    </recommendedName>
</protein>
<keyword evidence="7" id="KW-1185">Reference proteome</keyword>
<dbReference type="SMART" id="SM00976">
    <property type="entry name" value="Telo_bind"/>
    <property type="match status" value="1"/>
</dbReference>
<comment type="subcellular location">
    <subcellularLocation>
        <location evidence="1">Chromosome</location>
        <location evidence="1">Telomere</location>
    </subcellularLocation>
</comment>
<dbReference type="PANTHER" id="PTHR14513">
    <property type="entry name" value="PROTECTION OF TELOMERES 1"/>
    <property type="match status" value="1"/>
</dbReference>
<name>A0AAV6Y041_9LAMI</name>
<evidence type="ECO:0000256" key="3">
    <source>
        <dbReference type="ARBA" id="ARBA00022895"/>
    </source>
</evidence>
<dbReference type="InterPro" id="IPR011564">
    <property type="entry name" value="Telomer_end-bd_POT1/Cdc13"/>
</dbReference>
<dbReference type="SUPFAM" id="SSF50249">
    <property type="entry name" value="Nucleic acid-binding proteins"/>
    <property type="match status" value="2"/>
</dbReference>
<dbReference type="GO" id="GO:0010521">
    <property type="term" value="F:telomerase inhibitor activity"/>
    <property type="evidence" value="ECO:0007669"/>
    <property type="project" value="TreeGrafter"/>
</dbReference>
<evidence type="ECO:0000313" key="6">
    <source>
        <dbReference type="EMBL" id="KAG8388038.1"/>
    </source>
</evidence>
<keyword evidence="4" id="KW-0238">DNA-binding</keyword>
<dbReference type="GO" id="GO:0016233">
    <property type="term" value="P:telomere capping"/>
    <property type="evidence" value="ECO:0007669"/>
    <property type="project" value="TreeGrafter"/>
</dbReference>
<keyword evidence="2" id="KW-0158">Chromosome</keyword>
<dbReference type="CDD" id="cd04497">
    <property type="entry name" value="hPOT1_OB1_like"/>
    <property type="match status" value="1"/>
</dbReference>
<sequence length="267" mass="30583">MRSDDYRFMQIVDAIACINQRVNLIGVVVDSSLPKSTKGTDYFCSVKIIDESRSSLGIYINFFAETMKMLPYVESVGDIIVVSQVVVKTRGSEVYALYNKKFSSFALFEGRDYSKEFAPYQNSLRFQAREHDKKFIMGLRKWLGHHKIEGLSQSLSLREIKEGEHFNLLCKILHICEDNCGDWMLFVWDGTDTPPASVEAKHFICRISHLYDFTSMYNLLEEEYVFSVTTLPVIDSIRIKGTKDKIEPEAARADNLASPLMLAERKA</sequence>
<evidence type="ECO:0000256" key="1">
    <source>
        <dbReference type="ARBA" id="ARBA00004574"/>
    </source>
</evidence>
<evidence type="ECO:0000259" key="5">
    <source>
        <dbReference type="SMART" id="SM00976"/>
    </source>
</evidence>
<gene>
    <name evidence="6" type="ORF">BUALT_Bualt02G0083600</name>
</gene>
<evidence type="ECO:0000256" key="2">
    <source>
        <dbReference type="ARBA" id="ARBA00022454"/>
    </source>
</evidence>
<evidence type="ECO:0000256" key="4">
    <source>
        <dbReference type="ARBA" id="ARBA00023125"/>
    </source>
</evidence>
<dbReference type="AlphaFoldDB" id="A0AAV6Y041"/>
<dbReference type="EMBL" id="WHWC01000002">
    <property type="protein sequence ID" value="KAG8388038.1"/>
    <property type="molecule type" value="Genomic_DNA"/>
</dbReference>
<dbReference type="GO" id="GO:0098505">
    <property type="term" value="F:G-rich strand telomeric DNA binding"/>
    <property type="evidence" value="ECO:0007669"/>
    <property type="project" value="TreeGrafter"/>
</dbReference>
<dbReference type="Pfam" id="PF02765">
    <property type="entry name" value="POT1"/>
    <property type="match status" value="1"/>
</dbReference>
<accession>A0AAV6Y041</accession>
<keyword evidence="3" id="KW-0779">Telomere</keyword>
<comment type="caution">
    <text evidence="6">The sequence shown here is derived from an EMBL/GenBank/DDBJ whole genome shotgun (WGS) entry which is preliminary data.</text>
</comment>
<dbReference type="Proteomes" id="UP000826271">
    <property type="component" value="Unassembled WGS sequence"/>
</dbReference>
<evidence type="ECO:0000313" key="7">
    <source>
        <dbReference type="Proteomes" id="UP000826271"/>
    </source>
</evidence>
<dbReference type="Gene3D" id="2.40.50.140">
    <property type="entry name" value="Nucleic acid-binding proteins"/>
    <property type="match status" value="2"/>
</dbReference>
<proteinExistence type="predicted"/>
<dbReference type="GO" id="GO:0032210">
    <property type="term" value="P:regulation of telomere maintenance via telomerase"/>
    <property type="evidence" value="ECO:0007669"/>
    <property type="project" value="TreeGrafter"/>
</dbReference>
<dbReference type="GO" id="GO:0000783">
    <property type="term" value="C:nuclear telomere cap complex"/>
    <property type="evidence" value="ECO:0007669"/>
    <property type="project" value="TreeGrafter"/>
</dbReference>
<feature type="domain" description="Telomeric single stranded DNA binding POT1/Cdc13" evidence="5">
    <location>
        <begin position="8"/>
        <end position="144"/>
    </location>
</feature>
<reference evidence="6" key="1">
    <citation type="submission" date="2019-10" db="EMBL/GenBank/DDBJ databases">
        <authorList>
            <person name="Zhang R."/>
            <person name="Pan Y."/>
            <person name="Wang J."/>
            <person name="Ma R."/>
            <person name="Yu S."/>
        </authorList>
    </citation>
    <scope>NUCLEOTIDE SEQUENCE</scope>
    <source>
        <strain evidence="6">LA-IB0</strain>
        <tissue evidence="6">Leaf</tissue>
    </source>
</reference>
<dbReference type="InterPro" id="IPR012340">
    <property type="entry name" value="NA-bd_OB-fold"/>
</dbReference>
<dbReference type="PANTHER" id="PTHR14513:SF0">
    <property type="entry name" value="PROTECTION OF TELOMERES PROTEIN 1"/>
    <property type="match status" value="1"/>
</dbReference>
<dbReference type="InterPro" id="IPR028389">
    <property type="entry name" value="POT1"/>
</dbReference>